<proteinExistence type="evidence at transcript level"/>
<evidence type="ECO:0008006" key="3">
    <source>
        <dbReference type="Google" id="ProtNLM"/>
    </source>
</evidence>
<reference evidence="2" key="1">
    <citation type="submission" date="2012-05" db="EMBL/GenBank/DDBJ databases">
        <authorList>
            <person name="Krishnakumar V."/>
            <person name="Cheung F."/>
            <person name="Xiao Y."/>
            <person name="Chan A."/>
            <person name="Moskal W.A."/>
            <person name="Town C.D."/>
        </authorList>
    </citation>
    <scope>NUCLEOTIDE SEQUENCE</scope>
</reference>
<name>I3T2N0_MEDTR</name>
<accession>I3T2N0</accession>
<organism evidence="2">
    <name type="scientific">Medicago truncatula</name>
    <name type="common">Barrel medic</name>
    <name type="synonym">Medicago tribuloides</name>
    <dbReference type="NCBI Taxonomy" id="3880"/>
    <lineage>
        <taxon>Eukaryota</taxon>
        <taxon>Viridiplantae</taxon>
        <taxon>Streptophyta</taxon>
        <taxon>Embryophyta</taxon>
        <taxon>Tracheophyta</taxon>
        <taxon>Spermatophyta</taxon>
        <taxon>Magnoliopsida</taxon>
        <taxon>eudicotyledons</taxon>
        <taxon>Gunneridae</taxon>
        <taxon>Pentapetalae</taxon>
        <taxon>rosids</taxon>
        <taxon>fabids</taxon>
        <taxon>Fabales</taxon>
        <taxon>Fabaceae</taxon>
        <taxon>Papilionoideae</taxon>
        <taxon>50 kb inversion clade</taxon>
        <taxon>NPAAA clade</taxon>
        <taxon>Hologalegina</taxon>
        <taxon>IRL clade</taxon>
        <taxon>Trifolieae</taxon>
        <taxon>Medicago</taxon>
    </lineage>
</organism>
<evidence type="ECO:0000256" key="1">
    <source>
        <dbReference type="SAM" id="SignalP"/>
    </source>
</evidence>
<protein>
    <recommendedName>
        <fullName evidence="3">Nodule Cysteine-Rich (NCR) secreted peptide</fullName>
    </recommendedName>
</protein>
<dbReference type="EMBL" id="BT146978">
    <property type="protein sequence ID" value="AFK46772.1"/>
    <property type="molecule type" value="mRNA"/>
</dbReference>
<keyword evidence="1" id="KW-0732">Signal</keyword>
<dbReference type="AlphaFoldDB" id="I3T2N0"/>
<sequence>MIKTLILFVIIFLLLLAFFWHSSCTRNSPSLRSSGHFQYTWRQLQYCPSWFCCNEVEMLTI</sequence>
<evidence type="ECO:0000313" key="2">
    <source>
        <dbReference type="EMBL" id="AFK46772.1"/>
    </source>
</evidence>
<feature type="chain" id="PRO_5003679845" description="Nodule Cysteine-Rich (NCR) secreted peptide" evidence="1">
    <location>
        <begin position="25"/>
        <end position="61"/>
    </location>
</feature>
<feature type="signal peptide" evidence="1">
    <location>
        <begin position="1"/>
        <end position="24"/>
    </location>
</feature>